<evidence type="ECO:0000313" key="1">
    <source>
        <dbReference type="EMBL" id="KAK6146426.1"/>
    </source>
</evidence>
<proteinExistence type="predicted"/>
<organism evidence="1 2">
    <name type="scientific">Rehmannia glutinosa</name>
    <name type="common">Chinese foxglove</name>
    <dbReference type="NCBI Taxonomy" id="99300"/>
    <lineage>
        <taxon>Eukaryota</taxon>
        <taxon>Viridiplantae</taxon>
        <taxon>Streptophyta</taxon>
        <taxon>Embryophyta</taxon>
        <taxon>Tracheophyta</taxon>
        <taxon>Spermatophyta</taxon>
        <taxon>Magnoliopsida</taxon>
        <taxon>eudicotyledons</taxon>
        <taxon>Gunneridae</taxon>
        <taxon>Pentapetalae</taxon>
        <taxon>asterids</taxon>
        <taxon>lamiids</taxon>
        <taxon>Lamiales</taxon>
        <taxon>Orobanchaceae</taxon>
        <taxon>Rehmannieae</taxon>
        <taxon>Rehmannia</taxon>
    </lineage>
</organism>
<evidence type="ECO:0000313" key="2">
    <source>
        <dbReference type="Proteomes" id="UP001318860"/>
    </source>
</evidence>
<reference evidence="1 2" key="1">
    <citation type="journal article" date="2021" name="Comput. Struct. Biotechnol. J.">
        <title>De novo genome assembly of the potent medicinal plant Rehmannia glutinosa using nanopore technology.</title>
        <authorList>
            <person name="Ma L."/>
            <person name="Dong C."/>
            <person name="Song C."/>
            <person name="Wang X."/>
            <person name="Zheng X."/>
            <person name="Niu Y."/>
            <person name="Chen S."/>
            <person name="Feng W."/>
        </authorList>
    </citation>
    <scope>NUCLEOTIDE SEQUENCE [LARGE SCALE GENOMIC DNA]</scope>
    <source>
        <strain evidence="1">DH-2019</strain>
    </source>
</reference>
<keyword evidence="2" id="KW-1185">Reference proteome</keyword>
<name>A0ABR0WHT6_REHGL</name>
<comment type="caution">
    <text evidence="1">The sequence shown here is derived from an EMBL/GenBank/DDBJ whole genome shotgun (WGS) entry which is preliminary data.</text>
</comment>
<dbReference type="EMBL" id="JABTTQ020000011">
    <property type="protein sequence ID" value="KAK6146426.1"/>
    <property type="molecule type" value="Genomic_DNA"/>
</dbReference>
<gene>
    <name evidence="1" type="ORF">DH2020_020295</name>
</gene>
<accession>A0ABR0WHT6</accession>
<sequence>MLNLAPPCVDGMRKRMILVPGPETKTLKAIAMEKPSESSCYPLFLNLLSESTMFCQNREHQEEIVGFHKCKLLRSYSDPILLCKTEHGCSRENVSPDKSDFFSVSMDESMSTCDSLKSPDVEYMDSNEIAAVDSIERKASNMFCISKHQQSAIVGAKEDLMSINMVSLLLEDADDKVMCSFGCDKDVREMPKVLDGVLDACGFAQCSVGDVLACADIMAMMVVSVHKGLGLAHTMSEVTWCTALMAGSSTNGRFTTAIADGCWTVSKDLVVIRGVMCKVCDGWLAVTTRHMPADVGSLRHLASRGIATFSPVGAINCIT</sequence>
<dbReference type="Proteomes" id="UP001318860">
    <property type="component" value="Unassembled WGS sequence"/>
</dbReference>
<protein>
    <submittedName>
        <fullName evidence="1">Uncharacterized protein</fullName>
    </submittedName>
</protein>